<organism evidence="2 3">
    <name type="scientific">Haloferula luteola</name>
    <dbReference type="NCBI Taxonomy" id="595692"/>
    <lineage>
        <taxon>Bacteria</taxon>
        <taxon>Pseudomonadati</taxon>
        <taxon>Verrucomicrobiota</taxon>
        <taxon>Verrucomicrobiia</taxon>
        <taxon>Verrucomicrobiales</taxon>
        <taxon>Verrucomicrobiaceae</taxon>
        <taxon>Haloferula</taxon>
    </lineage>
</organism>
<protein>
    <submittedName>
        <fullName evidence="2">Uncharacterized protein</fullName>
    </submittedName>
</protein>
<proteinExistence type="predicted"/>
<sequence>MADANAGQFGGPESIPVGPSNDGQGGSRIEAKIAIELFDRFLF</sequence>
<keyword evidence="3" id="KW-1185">Reference proteome</keyword>
<dbReference type="Proteomes" id="UP000557717">
    <property type="component" value="Unassembled WGS sequence"/>
</dbReference>
<name>A0A840VI23_9BACT</name>
<gene>
    <name evidence="2" type="ORF">HNR46_003741</name>
</gene>
<accession>A0A840VI23</accession>
<dbReference type="EMBL" id="JACHFD010000027">
    <property type="protein sequence ID" value="MBB5353480.1"/>
    <property type="molecule type" value="Genomic_DNA"/>
</dbReference>
<evidence type="ECO:0000313" key="2">
    <source>
        <dbReference type="EMBL" id="MBB5353480.1"/>
    </source>
</evidence>
<dbReference type="RefSeq" id="WP_281375612.1">
    <property type="nucleotide sequence ID" value="NZ_JACHFD010000027.1"/>
</dbReference>
<feature type="region of interest" description="Disordered" evidence="1">
    <location>
        <begin position="1"/>
        <end position="26"/>
    </location>
</feature>
<dbReference type="AlphaFoldDB" id="A0A840VI23"/>
<evidence type="ECO:0000313" key="3">
    <source>
        <dbReference type="Proteomes" id="UP000557717"/>
    </source>
</evidence>
<reference evidence="2 3" key="1">
    <citation type="submission" date="2020-08" db="EMBL/GenBank/DDBJ databases">
        <title>Genomic Encyclopedia of Type Strains, Phase IV (KMG-IV): sequencing the most valuable type-strain genomes for metagenomic binning, comparative biology and taxonomic classification.</title>
        <authorList>
            <person name="Goeker M."/>
        </authorList>
    </citation>
    <scope>NUCLEOTIDE SEQUENCE [LARGE SCALE GENOMIC DNA]</scope>
    <source>
        <strain evidence="2 3">YC6886</strain>
    </source>
</reference>
<comment type="caution">
    <text evidence="2">The sequence shown here is derived from an EMBL/GenBank/DDBJ whole genome shotgun (WGS) entry which is preliminary data.</text>
</comment>
<evidence type="ECO:0000256" key="1">
    <source>
        <dbReference type="SAM" id="MobiDB-lite"/>
    </source>
</evidence>